<comment type="similarity">
    <text evidence="1 6 7">Belongs to the universal ribosomal protein uL11 family.</text>
</comment>
<evidence type="ECO:0000313" key="10">
    <source>
        <dbReference type="EMBL" id="KCZ70308.1"/>
    </source>
</evidence>
<dbReference type="EMBL" id="JMIY01000009">
    <property type="protein sequence ID" value="KCZ70308.1"/>
    <property type="molecule type" value="Genomic_DNA"/>
</dbReference>
<feature type="domain" description="Large ribosomal subunit protein uL11 N-terminal" evidence="9">
    <location>
        <begin position="6"/>
        <end position="62"/>
    </location>
</feature>
<dbReference type="Gene3D" id="1.10.10.250">
    <property type="entry name" value="Ribosomal protein L11, C-terminal domain"/>
    <property type="match status" value="1"/>
</dbReference>
<evidence type="ECO:0000256" key="7">
    <source>
        <dbReference type="RuleBase" id="RU003978"/>
    </source>
</evidence>
<dbReference type="GO" id="GO:0006412">
    <property type="term" value="P:translation"/>
    <property type="evidence" value="ECO:0007669"/>
    <property type="project" value="UniProtKB-UniRule"/>
</dbReference>
<evidence type="ECO:0000259" key="9">
    <source>
        <dbReference type="Pfam" id="PF03946"/>
    </source>
</evidence>
<dbReference type="RefSeq" id="WP_048094054.1">
    <property type="nucleotide sequence ID" value="NZ_JMIY01000009.1"/>
</dbReference>
<evidence type="ECO:0000313" key="11">
    <source>
        <dbReference type="Proteomes" id="UP000027153"/>
    </source>
</evidence>
<dbReference type="Gene3D" id="3.30.1550.10">
    <property type="entry name" value="Ribosomal protein L11/L12, N-terminal domain"/>
    <property type="match status" value="1"/>
</dbReference>
<dbReference type="PANTHER" id="PTHR11661:SF1">
    <property type="entry name" value="LARGE RIBOSOMAL SUBUNIT PROTEIN UL11M"/>
    <property type="match status" value="1"/>
</dbReference>
<dbReference type="Proteomes" id="UP000027153">
    <property type="component" value="Unassembled WGS sequence"/>
</dbReference>
<keyword evidence="2 6" id="KW-0699">rRNA-binding</keyword>
<organism evidence="10 11">
    <name type="scientific">Candidatus Methanoperedens nitratireducens</name>
    <dbReference type="NCBI Taxonomy" id="1392998"/>
    <lineage>
        <taxon>Archaea</taxon>
        <taxon>Methanobacteriati</taxon>
        <taxon>Methanobacteriota</taxon>
        <taxon>Stenosarchaea group</taxon>
        <taxon>Methanomicrobia</taxon>
        <taxon>Methanosarcinales</taxon>
        <taxon>ANME-2 cluster</taxon>
        <taxon>Candidatus Methanoperedentaceae</taxon>
        <taxon>Candidatus Methanoperedens</taxon>
    </lineage>
</organism>
<name>A0A062V0Z1_9EURY</name>
<dbReference type="InterPro" id="IPR000911">
    <property type="entry name" value="Ribosomal_uL11"/>
</dbReference>
<protein>
    <recommendedName>
        <fullName evidence="6">Large ribosomal subunit protein uL11</fullName>
    </recommendedName>
</protein>
<dbReference type="Pfam" id="PF00298">
    <property type="entry name" value="Ribosomal_L11"/>
    <property type="match status" value="1"/>
</dbReference>
<dbReference type="InterPro" id="IPR036769">
    <property type="entry name" value="Ribosomal_uL11_C_sf"/>
</dbReference>
<dbReference type="NCBIfam" id="NF002232">
    <property type="entry name" value="PRK01143.1"/>
    <property type="match status" value="1"/>
</dbReference>
<evidence type="ECO:0000256" key="6">
    <source>
        <dbReference type="HAMAP-Rule" id="MF_00736"/>
    </source>
</evidence>
<keyword evidence="4 6" id="KW-0689">Ribosomal protein</keyword>
<dbReference type="SUPFAM" id="SSF46906">
    <property type="entry name" value="Ribosomal protein L11, C-terminal domain"/>
    <property type="match status" value="1"/>
</dbReference>
<feature type="domain" description="Large ribosomal subunit protein uL11 C-terminal" evidence="8">
    <location>
        <begin position="68"/>
        <end position="134"/>
    </location>
</feature>
<dbReference type="PANTHER" id="PTHR11661">
    <property type="entry name" value="60S RIBOSOMAL PROTEIN L12"/>
    <property type="match status" value="1"/>
</dbReference>
<dbReference type="SMART" id="SM00649">
    <property type="entry name" value="RL11"/>
    <property type="match status" value="1"/>
</dbReference>
<comment type="caution">
    <text evidence="10">The sequence shown here is derived from an EMBL/GenBank/DDBJ whole genome shotgun (WGS) entry which is preliminary data.</text>
</comment>
<keyword evidence="3 6" id="KW-0694">RNA-binding</keyword>
<evidence type="ECO:0000256" key="3">
    <source>
        <dbReference type="ARBA" id="ARBA00022884"/>
    </source>
</evidence>
<dbReference type="AlphaFoldDB" id="A0A062V0Z1"/>
<comment type="function">
    <text evidence="6">Forms part of the ribosomal stalk which helps the ribosome interact with GTP-bound translation factors.</text>
</comment>
<evidence type="ECO:0000256" key="4">
    <source>
        <dbReference type="ARBA" id="ARBA00022980"/>
    </source>
</evidence>
<dbReference type="InterPro" id="IPR020783">
    <property type="entry name" value="Ribosomal_uL11_C"/>
</dbReference>
<dbReference type="InterPro" id="IPR036796">
    <property type="entry name" value="Ribosomal_uL11_N_sf"/>
</dbReference>
<keyword evidence="5 6" id="KW-0687">Ribonucleoprotein</keyword>
<evidence type="ECO:0000256" key="2">
    <source>
        <dbReference type="ARBA" id="ARBA00022730"/>
    </source>
</evidence>
<evidence type="ECO:0000256" key="1">
    <source>
        <dbReference type="ARBA" id="ARBA00010537"/>
    </source>
</evidence>
<dbReference type="PATRIC" id="fig|1392998.3.peg.3416"/>
<dbReference type="FunFam" id="3.30.1550.10:FF:000007">
    <property type="entry name" value="50S ribosomal protein L11"/>
    <property type="match status" value="1"/>
</dbReference>
<sequence length="160" mass="16589">MVSVVEALVVGGQATPGPPLGPALGPLGVNVKAIIDKINEQTADFKGMQIPIKIIVDDKKQFTIQVGTPPTSALIKKEIGTEKGSGTPGTQVVGNLTVKQAVKIARMKKNGTLSKSLKNIVKEVIGSCAPLGVTFEGMNPKEATAAIDSGKFDSELSEPL</sequence>
<gene>
    <name evidence="6" type="primary">rpl11</name>
    <name evidence="10" type="ORF">ANME2D_03424</name>
</gene>
<accession>A0A062V0Z1</accession>
<dbReference type="GO" id="GO:0003735">
    <property type="term" value="F:structural constituent of ribosome"/>
    <property type="evidence" value="ECO:0007669"/>
    <property type="project" value="InterPro"/>
</dbReference>
<proteinExistence type="inferred from homology"/>
<dbReference type="SUPFAM" id="SSF54747">
    <property type="entry name" value="Ribosomal L11/L12e N-terminal domain"/>
    <property type="match status" value="1"/>
</dbReference>
<keyword evidence="11" id="KW-1185">Reference proteome</keyword>
<dbReference type="HAMAP" id="MF_00736">
    <property type="entry name" value="Ribosomal_uL11"/>
    <property type="match status" value="1"/>
</dbReference>
<comment type="subunit">
    <text evidence="6">Part of the ribosomal stalk of the 50S ribosomal subunit. Interacts with L10 and the large rRNA to form the base of the stalk. L10 forms an elongated spine to which L12 dimers bind in a sequential fashion forming a multimeric L10(L12)X complex.</text>
</comment>
<reference evidence="10 11" key="1">
    <citation type="journal article" date="2013" name="Nature">
        <title>Anaerobic oxidation of methane coupled to nitrate reduction in a novel archaeal lineage.</title>
        <authorList>
            <person name="Haroon M.F."/>
            <person name="Hu S."/>
            <person name="Shi Y."/>
            <person name="Imelfort M."/>
            <person name="Keller J."/>
            <person name="Hugenholtz P."/>
            <person name="Yuan Z."/>
            <person name="Tyson G.W."/>
        </authorList>
    </citation>
    <scope>NUCLEOTIDE SEQUENCE [LARGE SCALE GENOMIC DNA]</scope>
    <source>
        <strain evidence="10 11">ANME-2d</strain>
    </source>
</reference>
<dbReference type="Pfam" id="PF03946">
    <property type="entry name" value="Ribosomal_L11_N"/>
    <property type="match status" value="1"/>
</dbReference>
<dbReference type="InterPro" id="IPR020784">
    <property type="entry name" value="Ribosomal_uL11_N"/>
</dbReference>
<dbReference type="CDD" id="cd00349">
    <property type="entry name" value="Ribosomal_L11"/>
    <property type="match status" value="1"/>
</dbReference>
<dbReference type="OrthoDB" id="8842at2157"/>
<evidence type="ECO:0000256" key="5">
    <source>
        <dbReference type="ARBA" id="ARBA00023274"/>
    </source>
</evidence>
<dbReference type="GO" id="GO:0070180">
    <property type="term" value="F:large ribosomal subunit rRNA binding"/>
    <property type="evidence" value="ECO:0007669"/>
    <property type="project" value="UniProtKB-UniRule"/>
</dbReference>
<dbReference type="GO" id="GO:0015934">
    <property type="term" value="C:large ribosomal subunit"/>
    <property type="evidence" value="ECO:0007669"/>
    <property type="project" value="TreeGrafter"/>
</dbReference>
<evidence type="ECO:0000259" key="8">
    <source>
        <dbReference type="Pfam" id="PF00298"/>
    </source>
</evidence>